<sequence>MGKRFRLFGSRRKKNTQCLSLESIDIMTTRMMSSSLVASRSKERRFRPFPYLVILHSLRVASSYPKNKINSQNSDSHFAKNVVLRWSLEDGGDRLIKTVVDLHGGEEENLIDINISPARKCHSEGYIRLIHRTDIEVEGE</sequence>
<gene>
    <name evidence="1" type="ORF">EUGRSUZ_E03695</name>
</gene>
<evidence type="ECO:0000313" key="1">
    <source>
        <dbReference type="EMBL" id="KCW74954.1"/>
    </source>
</evidence>
<organism evidence="1">
    <name type="scientific">Eucalyptus grandis</name>
    <name type="common">Flooded gum</name>
    <dbReference type="NCBI Taxonomy" id="71139"/>
    <lineage>
        <taxon>Eukaryota</taxon>
        <taxon>Viridiplantae</taxon>
        <taxon>Streptophyta</taxon>
        <taxon>Embryophyta</taxon>
        <taxon>Tracheophyta</taxon>
        <taxon>Spermatophyta</taxon>
        <taxon>Magnoliopsida</taxon>
        <taxon>eudicotyledons</taxon>
        <taxon>Gunneridae</taxon>
        <taxon>Pentapetalae</taxon>
        <taxon>rosids</taxon>
        <taxon>malvids</taxon>
        <taxon>Myrtales</taxon>
        <taxon>Myrtaceae</taxon>
        <taxon>Myrtoideae</taxon>
        <taxon>Eucalypteae</taxon>
        <taxon>Eucalyptus</taxon>
    </lineage>
</organism>
<protein>
    <submittedName>
        <fullName evidence="1">Uncharacterized protein</fullName>
    </submittedName>
</protein>
<reference evidence="1" key="1">
    <citation type="submission" date="2013-07" db="EMBL/GenBank/DDBJ databases">
        <title>The genome of Eucalyptus grandis.</title>
        <authorList>
            <person name="Schmutz J."/>
            <person name="Hayes R."/>
            <person name="Myburg A."/>
            <person name="Tuskan G."/>
            <person name="Grattapaglia D."/>
            <person name="Rokhsar D.S."/>
        </authorList>
    </citation>
    <scope>NUCLEOTIDE SEQUENCE</scope>
    <source>
        <tissue evidence="1">Leaf extractions</tissue>
    </source>
</reference>
<dbReference type="Gramene" id="KCW74954">
    <property type="protein sequence ID" value="KCW74954"/>
    <property type="gene ID" value="EUGRSUZ_E03695"/>
</dbReference>
<accession>A0A059C9R4</accession>
<dbReference type="EMBL" id="KK198757">
    <property type="protein sequence ID" value="KCW74954.1"/>
    <property type="molecule type" value="Genomic_DNA"/>
</dbReference>
<name>A0A059C9R4_EUCGR</name>
<dbReference type="InParanoid" id="A0A059C9R4"/>
<proteinExistence type="predicted"/>
<dbReference type="AlphaFoldDB" id="A0A059C9R4"/>